<dbReference type="SUPFAM" id="SSF82861">
    <property type="entry name" value="Mechanosensitive channel protein MscS (YggB), transmembrane region"/>
    <property type="match status" value="1"/>
</dbReference>
<dbReference type="Pfam" id="PF12794">
    <property type="entry name" value="MscS_TM"/>
    <property type="match status" value="1"/>
</dbReference>
<accession>A0A432WSA1</accession>
<evidence type="ECO:0000256" key="9">
    <source>
        <dbReference type="SAM" id="Phobius"/>
    </source>
</evidence>
<feature type="transmembrane region" description="Helical" evidence="9">
    <location>
        <begin position="354"/>
        <end position="376"/>
    </location>
</feature>
<keyword evidence="7 9" id="KW-0472">Membrane</keyword>
<dbReference type="PANTHER" id="PTHR30347:SF1">
    <property type="entry name" value="MECHANOSENSITIVE CHANNEL MSCK"/>
    <property type="match status" value="1"/>
</dbReference>
<feature type="domain" description="Mechanosensitive ion channel MscS" evidence="10">
    <location>
        <begin position="624"/>
        <end position="689"/>
    </location>
</feature>
<evidence type="ECO:0000256" key="8">
    <source>
        <dbReference type="SAM" id="Coils"/>
    </source>
</evidence>
<feature type="domain" description="Mechanosensitive ion channel MscS C-terminal" evidence="12">
    <location>
        <begin position="697"/>
        <end position="780"/>
    </location>
</feature>
<dbReference type="AlphaFoldDB" id="A0A432WSA1"/>
<dbReference type="GO" id="GO:0005886">
    <property type="term" value="C:plasma membrane"/>
    <property type="evidence" value="ECO:0007669"/>
    <property type="project" value="UniProtKB-SubCell"/>
</dbReference>
<comment type="subcellular location">
    <subcellularLocation>
        <location evidence="1">Cell membrane</location>
        <topology evidence="1">Multi-pass membrane protein</topology>
    </subcellularLocation>
</comment>
<evidence type="ECO:0000256" key="4">
    <source>
        <dbReference type="ARBA" id="ARBA00022692"/>
    </source>
</evidence>
<comment type="similarity">
    <text evidence="2">Belongs to the MscS (TC 1.A.23) family.</text>
</comment>
<feature type="transmembrane region" description="Helical" evidence="9">
    <location>
        <begin position="530"/>
        <end position="554"/>
    </location>
</feature>
<evidence type="ECO:0000313" key="15">
    <source>
        <dbReference type="Proteomes" id="UP000288405"/>
    </source>
</evidence>
<evidence type="ECO:0000256" key="6">
    <source>
        <dbReference type="ARBA" id="ARBA00022989"/>
    </source>
</evidence>
<name>A0A432WSA1_9GAMM</name>
<dbReference type="InterPro" id="IPR011014">
    <property type="entry name" value="MscS_channel_TM-2"/>
</dbReference>
<feature type="transmembrane region" description="Helical" evidence="9">
    <location>
        <begin position="199"/>
        <end position="215"/>
    </location>
</feature>
<feature type="transmembrane region" description="Helical" evidence="9">
    <location>
        <begin position="494"/>
        <end position="518"/>
    </location>
</feature>
<dbReference type="PANTHER" id="PTHR30347">
    <property type="entry name" value="POTASSIUM CHANNEL RELATED"/>
    <property type="match status" value="1"/>
</dbReference>
<reference evidence="14 15" key="1">
    <citation type="journal article" date="2011" name="Front. Microbiol.">
        <title>Genomic signatures of strain selection and enhancement in Bacillus atrophaeus var. globigii, a historical biowarfare simulant.</title>
        <authorList>
            <person name="Gibbons H.S."/>
            <person name="Broomall S.M."/>
            <person name="McNew L.A."/>
            <person name="Daligault H."/>
            <person name="Chapman C."/>
            <person name="Bruce D."/>
            <person name="Karavis M."/>
            <person name="Krepps M."/>
            <person name="McGregor P.A."/>
            <person name="Hong C."/>
            <person name="Park K.H."/>
            <person name="Akmal A."/>
            <person name="Feldman A."/>
            <person name="Lin J.S."/>
            <person name="Chang W.E."/>
            <person name="Higgs B.W."/>
            <person name="Demirev P."/>
            <person name="Lindquist J."/>
            <person name="Liem A."/>
            <person name="Fochler E."/>
            <person name="Read T.D."/>
            <person name="Tapia R."/>
            <person name="Johnson S."/>
            <person name="Bishop-Lilly K.A."/>
            <person name="Detter C."/>
            <person name="Han C."/>
            <person name="Sozhamannan S."/>
            <person name="Rosenzweig C.N."/>
            <person name="Skowronski E.W."/>
        </authorList>
    </citation>
    <scope>NUCLEOTIDE SEQUENCE [LARGE SCALE GENOMIC DNA]</scope>
    <source>
        <strain evidence="14 15">GYP-17</strain>
    </source>
</reference>
<keyword evidence="15" id="KW-1185">Reference proteome</keyword>
<keyword evidence="3" id="KW-1003">Cell membrane</keyword>
<keyword evidence="5" id="KW-0732">Signal</keyword>
<evidence type="ECO:0000256" key="1">
    <source>
        <dbReference type="ARBA" id="ARBA00004651"/>
    </source>
</evidence>
<sequence>MRHPLSWFIYIGLFCFSLASINIARAQDEGMEYEQTLAQLEQQLAELRQNKADLDQQYENLAGSRLLHRVLLEQRASLPRFTITDLNDVLAEHRLALFYLQRQLRQAEEANLPTEQLRLEKERLEATIETLVTLMDTQRQLSVATQNFAAQLEEYLFWTPSEPPINRDWWLALPQRTEQQLTRIQSATSAMLRNVSLQWNGYVLFLLIALGLLAWKRPYFKRSLKTYESEVRNTETQASPWLVPIALTKMALYVLPGTIALLALGQFFHSPSDAEHLNPGAAFTALAFAWFMLSFLHKLTNPNGFAHHYFNWPKETCARLRKFLWLLGCMLLPLTFVLAFAIQQTTLYAEDVLGSLSLLLASLYLLGIIIWLFVKLPPLYASLYVHRAIAGAFLILPISLMLMVFNGYYYTALKLSGYYLATFYVLSAWVILEASIHRSIQLSTERLRVQQADERARALAELEAAGDTEQSKEIPEPEVDPEQAYQQAIRLGRFVLLVVFTFVLFTVWSDATVALQYLDTQFIWQPSDDVGVFPVSLGALLTAAFITIVSVILVRNLPGLLEMLVLSRLNLEMGTSYAVTSLLNYVLVGIAVVAIFGTLGMQWSQLQWLAAGLTVGLGFGLQAIFANFVSGLILFFERPVRVGDIVTLDNLSGRVSKIRIRATVITDFDRRDIVVPNQNFITSKFVNWSLSNTVTRITIKVGVAYGSNLEKTREILLDIADKESRIQKDPPPQALFLSFGESTLDHELRVHVGALKDRNPTIDAVNREIDRRFREAGIEIAFNQIDVHFRNELGIEKLIERREPPQGSPQKSD</sequence>
<dbReference type="Pfam" id="PF00924">
    <property type="entry name" value="MS_channel_2nd"/>
    <property type="match status" value="1"/>
</dbReference>
<dbReference type="GO" id="GO:0009992">
    <property type="term" value="P:intracellular water homeostasis"/>
    <property type="evidence" value="ECO:0007669"/>
    <property type="project" value="TreeGrafter"/>
</dbReference>
<dbReference type="InterPro" id="IPR049278">
    <property type="entry name" value="MS_channel_C"/>
</dbReference>
<evidence type="ECO:0000256" key="7">
    <source>
        <dbReference type="ARBA" id="ARBA00023136"/>
    </source>
</evidence>
<feature type="transmembrane region" description="Helical" evidence="9">
    <location>
        <begin position="608"/>
        <end position="636"/>
    </location>
</feature>
<dbReference type="RefSeq" id="WP_198675559.1">
    <property type="nucleotide sequence ID" value="NZ_PIPM01000001.1"/>
</dbReference>
<dbReference type="SUPFAM" id="SSF82689">
    <property type="entry name" value="Mechanosensitive channel protein MscS (YggB), C-terminal domain"/>
    <property type="match status" value="1"/>
</dbReference>
<keyword evidence="4 9" id="KW-0812">Transmembrane</keyword>
<organism evidence="14 15">
    <name type="scientific">Aliidiomarina sanyensis</name>
    <dbReference type="NCBI Taxonomy" id="1249555"/>
    <lineage>
        <taxon>Bacteria</taxon>
        <taxon>Pseudomonadati</taxon>
        <taxon>Pseudomonadota</taxon>
        <taxon>Gammaproteobacteria</taxon>
        <taxon>Alteromonadales</taxon>
        <taxon>Idiomarinaceae</taxon>
        <taxon>Aliidiomarina</taxon>
    </lineage>
</organism>
<protein>
    <submittedName>
        <fullName evidence="14">Uncharacterized protein</fullName>
    </submittedName>
</protein>
<feature type="transmembrane region" description="Helical" evidence="9">
    <location>
        <begin position="280"/>
        <end position="296"/>
    </location>
</feature>
<proteinExistence type="inferred from homology"/>
<dbReference type="InterPro" id="IPR011066">
    <property type="entry name" value="MscS_channel_C_sf"/>
</dbReference>
<dbReference type="InterPro" id="IPR052702">
    <property type="entry name" value="MscS-like_channel"/>
</dbReference>
<dbReference type="Proteomes" id="UP000288405">
    <property type="component" value="Unassembled WGS sequence"/>
</dbReference>
<evidence type="ECO:0000256" key="3">
    <source>
        <dbReference type="ARBA" id="ARBA00022475"/>
    </source>
</evidence>
<dbReference type="Gene3D" id="3.30.70.100">
    <property type="match status" value="1"/>
</dbReference>
<dbReference type="Pfam" id="PF21088">
    <property type="entry name" value="MS_channel_1st"/>
    <property type="match status" value="1"/>
</dbReference>
<dbReference type="FunFam" id="1.10.287.1260:FF:000002">
    <property type="entry name" value="Potassium efflux system KefA"/>
    <property type="match status" value="1"/>
</dbReference>
<evidence type="ECO:0000259" key="13">
    <source>
        <dbReference type="Pfam" id="PF21088"/>
    </source>
</evidence>
<dbReference type="InterPro" id="IPR010920">
    <property type="entry name" value="LSM_dom_sf"/>
</dbReference>
<dbReference type="SUPFAM" id="SSF50182">
    <property type="entry name" value="Sm-like ribonucleoproteins"/>
    <property type="match status" value="1"/>
</dbReference>
<feature type="transmembrane region" description="Helical" evidence="9">
    <location>
        <begin position="323"/>
        <end position="342"/>
    </location>
</feature>
<evidence type="ECO:0000256" key="2">
    <source>
        <dbReference type="ARBA" id="ARBA00008017"/>
    </source>
</evidence>
<feature type="transmembrane region" description="Helical" evidence="9">
    <location>
        <begin position="250"/>
        <end position="268"/>
    </location>
</feature>
<evidence type="ECO:0000259" key="10">
    <source>
        <dbReference type="Pfam" id="PF00924"/>
    </source>
</evidence>
<feature type="domain" description="Mechanosensitive ion channel transmembrane helices 2/3" evidence="13">
    <location>
        <begin position="582"/>
        <end position="622"/>
    </location>
</feature>
<dbReference type="InterPro" id="IPR049142">
    <property type="entry name" value="MS_channel_1st"/>
</dbReference>
<evidence type="ECO:0000259" key="11">
    <source>
        <dbReference type="Pfam" id="PF12794"/>
    </source>
</evidence>
<dbReference type="Gene3D" id="2.30.30.60">
    <property type="match status" value="1"/>
</dbReference>
<feature type="coiled-coil region" evidence="8">
    <location>
        <begin position="23"/>
        <end position="64"/>
    </location>
</feature>
<keyword evidence="8" id="KW-0175">Coiled coil</keyword>
<dbReference type="Pfam" id="PF21082">
    <property type="entry name" value="MS_channel_3rd"/>
    <property type="match status" value="1"/>
</dbReference>
<evidence type="ECO:0000259" key="12">
    <source>
        <dbReference type="Pfam" id="PF21082"/>
    </source>
</evidence>
<feature type="transmembrane region" description="Helical" evidence="9">
    <location>
        <begin position="388"/>
        <end position="410"/>
    </location>
</feature>
<dbReference type="Gene3D" id="1.10.287.1260">
    <property type="match status" value="1"/>
</dbReference>
<dbReference type="GO" id="GO:0008381">
    <property type="term" value="F:mechanosensitive monoatomic ion channel activity"/>
    <property type="evidence" value="ECO:0007669"/>
    <property type="project" value="UniProtKB-ARBA"/>
</dbReference>
<dbReference type="EMBL" id="PIPM01000001">
    <property type="protein sequence ID" value="RUO36646.1"/>
    <property type="molecule type" value="Genomic_DNA"/>
</dbReference>
<feature type="transmembrane region" description="Helical" evidence="9">
    <location>
        <begin position="416"/>
        <end position="436"/>
    </location>
</feature>
<dbReference type="InterPro" id="IPR025692">
    <property type="entry name" value="MscS_IM_dom1"/>
</dbReference>
<dbReference type="InterPro" id="IPR023408">
    <property type="entry name" value="MscS_beta-dom_sf"/>
</dbReference>
<gene>
    <name evidence="14" type="ORF">CWE11_02205</name>
</gene>
<evidence type="ECO:0000256" key="5">
    <source>
        <dbReference type="ARBA" id="ARBA00022729"/>
    </source>
</evidence>
<keyword evidence="6 9" id="KW-1133">Transmembrane helix</keyword>
<feature type="domain" description="Mechanosensitive ion channel inner membrane" evidence="11">
    <location>
        <begin position="203"/>
        <end position="524"/>
    </location>
</feature>
<dbReference type="InterPro" id="IPR006685">
    <property type="entry name" value="MscS_channel_2nd"/>
</dbReference>
<evidence type="ECO:0000313" key="14">
    <source>
        <dbReference type="EMBL" id="RUO36646.1"/>
    </source>
</evidence>
<feature type="transmembrane region" description="Helical" evidence="9">
    <location>
        <begin position="575"/>
        <end position="596"/>
    </location>
</feature>
<comment type="caution">
    <text evidence="14">The sequence shown here is derived from an EMBL/GenBank/DDBJ whole genome shotgun (WGS) entry which is preliminary data.</text>
</comment>